<evidence type="ECO:0000313" key="3">
    <source>
        <dbReference type="EMBL" id="RVT96719.1"/>
    </source>
</evidence>
<keyword evidence="4" id="KW-1185">Reference proteome</keyword>
<dbReference type="GO" id="GO:0009244">
    <property type="term" value="P:lipopolysaccharide core region biosynthetic process"/>
    <property type="evidence" value="ECO:0007669"/>
    <property type="project" value="TreeGrafter"/>
</dbReference>
<dbReference type="CDD" id="cd03789">
    <property type="entry name" value="GT9_LPS_heptosyltransferase"/>
    <property type="match status" value="1"/>
</dbReference>
<organism evidence="3 4">
    <name type="scientific">Rhodovarius crocodyli</name>
    <dbReference type="NCBI Taxonomy" id="1979269"/>
    <lineage>
        <taxon>Bacteria</taxon>
        <taxon>Pseudomonadati</taxon>
        <taxon>Pseudomonadota</taxon>
        <taxon>Alphaproteobacteria</taxon>
        <taxon>Acetobacterales</taxon>
        <taxon>Roseomonadaceae</taxon>
        <taxon>Rhodovarius</taxon>
    </lineage>
</organism>
<gene>
    <name evidence="3" type="ORF">EOD42_09910</name>
</gene>
<dbReference type="OrthoDB" id="9797795at2"/>
<dbReference type="EMBL" id="SACL01000003">
    <property type="protein sequence ID" value="RVT96719.1"/>
    <property type="molecule type" value="Genomic_DNA"/>
</dbReference>
<dbReference type="PANTHER" id="PTHR30160">
    <property type="entry name" value="TETRAACYLDISACCHARIDE 4'-KINASE-RELATED"/>
    <property type="match status" value="1"/>
</dbReference>
<evidence type="ECO:0000313" key="4">
    <source>
        <dbReference type="Proteomes" id="UP000282957"/>
    </source>
</evidence>
<dbReference type="InterPro" id="IPR002201">
    <property type="entry name" value="Glyco_trans_9"/>
</dbReference>
<dbReference type="SUPFAM" id="SSF53756">
    <property type="entry name" value="UDP-Glycosyltransferase/glycogen phosphorylase"/>
    <property type="match status" value="1"/>
</dbReference>
<dbReference type="Pfam" id="PF01075">
    <property type="entry name" value="Glyco_transf_9"/>
    <property type="match status" value="1"/>
</dbReference>
<protein>
    <submittedName>
        <fullName evidence="3">Glycosyltransferase family 9 protein</fullName>
    </submittedName>
</protein>
<dbReference type="PANTHER" id="PTHR30160:SF1">
    <property type="entry name" value="LIPOPOLYSACCHARIDE 1,2-N-ACETYLGLUCOSAMINETRANSFERASE-RELATED"/>
    <property type="match status" value="1"/>
</dbReference>
<dbReference type="GO" id="GO:0008713">
    <property type="term" value="F:ADP-heptose-lipopolysaccharide heptosyltransferase activity"/>
    <property type="evidence" value="ECO:0007669"/>
    <property type="project" value="TreeGrafter"/>
</dbReference>
<evidence type="ECO:0000256" key="2">
    <source>
        <dbReference type="ARBA" id="ARBA00022679"/>
    </source>
</evidence>
<reference evidence="3 4" key="1">
    <citation type="submission" date="2019-01" db="EMBL/GenBank/DDBJ databases">
        <authorList>
            <person name="Chen W.-M."/>
        </authorList>
    </citation>
    <scope>NUCLEOTIDE SEQUENCE [LARGE SCALE GENOMIC DNA]</scope>
    <source>
        <strain evidence="3 4">CCP-6</strain>
    </source>
</reference>
<dbReference type="InterPro" id="IPR051199">
    <property type="entry name" value="LPS_LOS_Heptosyltrfase"/>
</dbReference>
<keyword evidence="1" id="KW-0328">Glycosyltransferase</keyword>
<comment type="caution">
    <text evidence="3">The sequence shown here is derived from an EMBL/GenBank/DDBJ whole genome shotgun (WGS) entry which is preliminary data.</text>
</comment>
<name>A0A437MGE8_9PROT</name>
<sequence length="299" mass="32063">MRILFISSTRIGDAVLSTGLLSHLMRQYPAARFTVACGPVAEGVFSRMPQLERLILVRKQKHSRHWLALWKQVVGTRWDLVIDLRGSALSFVLWAGRRLVMRGGRRPGHRINHLGAVLGLNPAPLPVAWWSEQDAEAVAHLPQRFLAIAPTANWARKVWPAGNFVALVKALPEMPVLVLGGPGEAEAAMAAPVLAALPGAVDLVGKLTLPQVAALLSRAALFVGNDSGLMHLAAAAGAPTLGLFGPTPADEYGPCGPRARVVLADQHDYPPGADDLTRFPFMENLPVERALAAAKELLA</sequence>
<dbReference type="RefSeq" id="WP_127787371.1">
    <property type="nucleotide sequence ID" value="NZ_SACL01000003.1"/>
</dbReference>
<dbReference type="AlphaFoldDB" id="A0A437MGE8"/>
<dbReference type="GO" id="GO:0005829">
    <property type="term" value="C:cytosol"/>
    <property type="evidence" value="ECO:0007669"/>
    <property type="project" value="TreeGrafter"/>
</dbReference>
<dbReference type="Proteomes" id="UP000282957">
    <property type="component" value="Unassembled WGS sequence"/>
</dbReference>
<accession>A0A437MGE8</accession>
<keyword evidence="2 3" id="KW-0808">Transferase</keyword>
<proteinExistence type="predicted"/>
<dbReference type="Gene3D" id="3.40.50.2000">
    <property type="entry name" value="Glycogen Phosphorylase B"/>
    <property type="match status" value="2"/>
</dbReference>
<evidence type="ECO:0000256" key="1">
    <source>
        <dbReference type="ARBA" id="ARBA00022676"/>
    </source>
</evidence>